<dbReference type="SUPFAM" id="SSF82185">
    <property type="entry name" value="Histone H3 K4-specific methyltransferase SET7/9 N-terminal domain"/>
    <property type="match status" value="1"/>
</dbReference>
<sequence length="200" mass="21260">MEGLPRMTPYKTAMLAALALMCAAAGPPPETERMVPGGQAGFVSDGAEGCWLWASGIRAGATGLTASWTGPCPDGPAEGEGRAVVRWEEDGVERSMVYDGALRRGKNEGQGRLMITAGKDTRVVQEGVFRNDHFVSGRVEIPAAGIVYEGGWSLAHPNGRGRLVIRGRVIEGNWSNGCLRGPNGWFAFTRPARECEGADT</sequence>
<feature type="signal peptide" evidence="1">
    <location>
        <begin position="1"/>
        <end position="25"/>
    </location>
</feature>
<evidence type="ECO:0000313" key="3">
    <source>
        <dbReference type="Proteomes" id="UP001196565"/>
    </source>
</evidence>
<evidence type="ECO:0008006" key="4">
    <source>
        <dbReference type="Google" id="ProtNLM"/>
    </source>
</evidence>
<keyword evidence="1" id="KW-0732">Signal</keyword>
<protein>
    <recommendedName>
        <fullName evidence="4">MORN repeat-containing protein</fullName>
    </recommendedName>
</protein>
<organism evidence="2 3">
    <name type="scientific">Roseomonas alba</name>
    <dbReference type="NCBI Taxonomy" id="2846776"/>
    <lineage>
        <taxon>Bacteria</taxon>
        <taxon>Pseudomonadati</taxon>
        <taxon>Pseudomonadota</taxon>
        <taxon>Alphaproteobacteria</taxon>
        <taxon>Acetobacterales</taxon>
        <taxon>Roseomonadaceae</taxon>
        <taxon>Roseomonas</taxon>
    </lineage>
</organism>
<name>A0ABS7A9P3_9PROT</name>
<gene>
    <name evidence="2" type="ORF">KPL78_14265</name>
</gene>
<evidence type="ECO:0000256" key="1">
    <source>
        <dbReference type="SAM" id="SignalP"/>
    </source>
</evidence>
<proteinExistence type="predicted"/>
<accession>A0ABS7A9P3</accession>
<keyword evidence="3" id="KW-1185">Reference proteome</keyword>
<evidence type="ECO:0000313" key="2">
    <source>
        <dbReference type="EMBL" id="MBW6399026.1"/>
    </source>
</evidence>
<feature type="chain" id="PRO_5046704135" description="MORN repeat-containing protein" evidence="1">
    <location>
        <begin position="26"/>
        <end position="200"/>
    </location>
</feature>
<dbReference type="Proteomes" id="UP001196565">
    <property type="component" value="Unassembled WGS sequence"/>
</dbReference>
<comment type="caution">
    <text evidence="2">The sequence shown here is derived from an EMBL/GenBank/DDBJ whole genome shotgun (WGS) entry which is preliminary data.</text>
</comment>
<reference evidence="2 3" key="1">
    <citation type="submission" date="2021-07" db="EMBL/GenBank/DDBJ databases">
        <authorList>
            <person name="So Y."/>
        </authorList>
    </citation>
    <scope>NUCLEOTIDE SEQUENCE [LARGE SCALE GENOMIC DNA]</scope>
    <source>
        <strain evidence="2 3">HJA6</strain>
    </source>
</reference>
<dbReference type="EMBL" id="JAHYBZ010000004">
    <property type="protein sequence ID" value="MBW6399026.1"/>
    <property type="molecule type" value="Genomic_DNA"/>
</dbReference>